<protein>
    <submittedName>
        <fullName evidence="1">Arylmalonate decarboxylase</fullName>
    </submittedName>
</protein>
<dbReference type="PANTHER" id="PTHR40267">
    <property type="entry name" value="BLR3294 PROTEIN"/>
    <property type="match status" value="1"/>
</dbReference>
<dbReference type="RefSeq" id="WP_143912730.1">
    <property type="nucleotide sequence ID" value="NZ_VLNT01000004.1"/>
</dbReference>
<dbReference type="PIRSF" id="PIRSF015736">
    <property type="entry name" value="MI"/>
    <property type="match status" value="1"/>
</dbReference>
<dbReference type="InterPro" id="IPR053714">
    <property type="entry name" value="Iso_Racemase_Enz_sf"/>
</dbReference>
<evidence type="ECO:0000313" key="2">
    <source>
        <dbReference type="Proteomes" id="UP000316988"/>
    </source>
</evidence>
<dbReference type="Pfam" id="PF17645">
    <property type="entry name" value="Amdase"/>
    <property type="match status" value="1"/>
</dbReference>
<dbReference type="EMBL" id="VLNT01000004">
    <property type="protein sequence ID" value="TSD64288.1"/>
    <property type="molecule type" value="Genomic_DNA"/>
</dbReference>
<evidence type="ECO:0000313" key="1">
    <source>
        <dbReference type="EMBL" id="TSD64288.1"/>
    </source>
</evidence>
<dbReference type="AlphaFoldDB" id="A0A554SD66"/>
<accession>A0A554SD66</accession>
<dbReference type="OrthoDB" id="4537983at2"/>
<sequence length="248" mass="27102">MYGEVKTPASRVARVGHLYPSGGLCDGEIQLMAPNRVQFLTTRLPFRATGVADDLALADDLELHAGLLADAAVDLIAFNCTAASMLLGPETLRRRIAAETSLPVVTTIEAVVEALRHLRAERILLLDPYPPEVEEREIDHLERLGFTVLDARGPSCLTPVEQGLIPPEYWLTAALEFDRREADAILLSCAGTRVAEAHHWIEAATGLPLITSNQALLWDVLRTLRIDDPIPRFGRLLTAGRSGTEETA</sequence>
<dbReference type="Proteomes" id="UP000316988">
    <property type="component" value="Unassembled WGS sequence"/>
</dbReference>
<keyword evidence="2" id="KW-1185">Reference proteome</keyword>
<dbReference type="InterPro" id="IPR026286">
    <property type="entry name" value="MaiA/AMDase"/>
</dbReference>
<comment type="caution">
    <text evidence="1">The sequence shown here is derived from an EMBL/GenBank/DDBJ whole genome shotgun (WGS) entry which is preliminary data.</text>
</comment>
<dbReference type="Gene3D" id="3.40.50.12500">
    <property type="match status" value="1"/>
</dbReference>
<dbReference type="PANTHER" id="PTHR40267:SF1">
    <property type="entry name" value="BLR3294 PROTEIN"/>
    <property type="match status" value="1"/>
</dbReference>
<name>A0A554SD66_9ACTN</name>
<gene>
    <name evidence="1" type="ORF">FNM00_07000</name>
</gene>
<reference evidence="1 2" key="1">
    <citation type="submission" date="2019-07" db="EMBL/GenBank/DDBJ databases">
        <authorList>
            <person name="Zhao L.H."/>
        </authorList>
    </citation>
    <scope>NUCLEOTIDE SEQUENCE [LARGE SCALE GENOMIC DNA]</scope>
    <source>
        <strain evidence="1 2">Co35</strain>
    </source>
</reference>
<proteinExistence type="predicted"/>
<organism evidence="1 2">
    <name type="scientific">Aeromicrobium piscarium</name>
    <dbReference type="NCBI Taxonomy" id="2590901"/>
    <lineage>
        <taxon>Bacteria</taxon>
        <taxon>Bacillati</taxon>
        <taxon>Actinomycetota</taxon>
        <taxon>Actinomycetes</taxon>
        <taxon>Propionibacteriales</taxon>
        <taxon>Nocardioidaceae</taxon>
        <taxon>Aeromicrobium</taxon>
    </lineage>
</organism>